<feature type="compositionally biased region" description="Acidic residues" evidence="1">
    <location>
        <begin position="139"/>
        <end position="148"/>
    </location>
</feature>
<evidence type="ECO:0000256" key="1">
    <source>
        <dbReference type="SAM" id="MobiDB-lite"/>
    </source>
</evidence>
<gene>
    <name evidence="2" type="ORF">P8C59_004147</name>
</gene>
<protein>
    <submittedName>
        <fullName evidence="2">Uncharacterized protein</fullName>
    </submittedName>
</protein>
<feature type="region of interest" description="Disordered" evidence="1">
    <location>
        <begin position="45"/>
        <end position="66"/>
    </location>
</feature>
<name>A0AAD9MC57_9PEZI</name>
<reference evidence="2" key="1">
    <citation type="journal article" date="2023" name="Mol. Plant Microbe Interact.">
        <title>Elucidating the Obligate Nature and Biological Capacity of an Invasive Fungal Corn Pathogen.</title>
        <authorList>
            <person name="MacCready J.S."/>
            <person name="Roggenkamp E.M."/>
            <person name="Gdanetz K."/>
            <person name="Chilvers M.I."/>
        </authorList>
    </citation>
    <scope>NUCLEOTIDE SEQUENCE</scope>
    <source>
        <strain evidence="2">PM02</strain>
    </source>
</reference>
<dbReference type="EMBL" id="JAQQPM010000003">
    <property type="protein sequence ID" value="KAK2069585.1"/>
    <property type="molecule type" value="Genomic_DNA"/>
</dbReference>
<organism evidence="2 3">
    <name type="scientific">Phyllachora maydis</name>
    <dbReference type="NCBI Taxonomy" id="1825666"/>
    <lineage>
        <taxon>Eukaryota</taxon>
        <taxon>Fungi</taxon>
        <taxon>Dikarya</taxon>
        <taxon>Ascomycota</taxon>
        <taxon>Pezizomycotina</taxon>
        <taxon>Sordariomycetes</taxon>
        <taxon>Sordariomycetidae</taxon>
        <taxon>Phyllachorales</taxon>
        <taxon>Phyllachoraceae</taxon>
        <taxon>Phyllachora</taxon>
    </lineage>
</organism>
<accession>A0AAD9MC57</accession>
<comment type="caution">
    <text evidence="2">The sequence shown here is derived from an EMBL/GenBank/DDBJ whole genome shotgun (WGS) entry which is preliminary data.</text>
</comment>
<dbReference type="AlphaFoldDB" id="A0AAD9MC57"/>
<proteinExistence type="predicted"/>
<evidence type="ECO:0000313" key="3">
    <source>
        <dbReference type="Proteomes" id="UP001217918"/>
    </source>
</evidence>
<dbReference type="Proteomes" id="UP001217918">
    <property type="component" value="Unassembled WGS sequence"/>
</dbReference>
<sequence>MVVGRDVEHLLQTGSWQSARAKVSGPTEARTQAKEAVSLAKEYIRDSQGLTAEPTDEDPKHRGDVDQTPVILPVHEHNPERRFVLVPNSADDDKTEDGLDTQPQYDVNTCKRFVLVHPDEAASDSQVKAGEMNPKEEDNLPGDEDDYAGSDHGQETKGLLSSGPIETCDERAPIGCDFGTPPWYRIAYLMTLKYGYTDLRLLQAIAAVAARHQPCAGQRSATRIWHGLLDPANKRPIADFPVCHGCARTVEVLLPNLAGAFAPLDSASEPSKGMCELRFAPDRKRFLDYFDLLETASDRGLSRKAAPDLQHLADRVREISLVNECHRARPVPGRKWYVMKALPEFTVCEECFDEAVWPWQEGTAGGGGADDAGSQTDGLGGGTGSAIAWNFLPRMQQRQMAACQLYSERMRLAFRDACQRNDLGHLANVVRDRIQREEWMRARLTKLQREPPDDPRVQEEIARVVREWKLVE</sequence>
<evidence type="ECO:0000313" key="2">
    <source>
        <dbReference type="EMBL" id="KAK2069585.1"/>
    </source>
</evidence>
<feature type="region of interest" description="Disordered" evidence="1">
    <location>
        <begin position="121"/>
        <end position="164"/>
    </location>
</feature>
<keyword evidence="3" id="KW-1185">Reference proteome</keyword>